<dbReference type="Gene3D" id="2.60.40.1120">
    <property type="entry name" value="Carboxypeptidase-like, regulatory domain"/>
    <property type="match status" value="1"/>
</dbReference>
<protein>
    <submittedName>
        <fullName evidence="13">TonB-dependent receptor-like protein</fullName>
    </submittedName>
</protein>
<comment type="similarity">
    <text evidence="10">Belongs to the TonB-dependent receptor family.</text>
</comment>
<dbReference type="AlphaFoldDB" id="A0A2S6I2A6"/>
<sequence length="958" mass="106675">MSLIRRNYGIFSSILLRSLSPYTTYMRRTICFLAVCLLLCGRLAAQVTLEGSILDANNGDPLIGASVLVKNTTTGTVTDLDGNWELTVSGLPAILQFSYLGYAPTEVEVTDADQELTIRLGDDAVTTEVVEVRGRRISEKQQQAALTVETLDAIAIKETAAANFYDGLGSLKDVDLTAASLGFKIVNTRGFNSTNPVRSLQIIDGVDNQSPGLNFSLGNFLGASELDVNRVNLVVGASSAFYGPNAFNGVIAIETKDPFLQQGLSAQIKVAERNLIEGGVRWAQAINNEEGQPWFAYKLNLFGFRADDWVADNYDAVYDSPASADNPGGYDAVNVYGDEYASALDFQRSSIPGIGIVHRRGYKEIDLVDYDSENLKAGAAFHFRLNPRKTLESSELILASNYSTGTTVYQGDNRFSLRGIQFFQHRIELRNRDDFFIRAYVTHEDAGESYDPYFTALRLQNRAAPLEQWQSPYINYWQGSVQSRFTGRDDYPRSIDYIGDPDGLRSARNQFFSQEEIQQILVEGHDEAQAFANTGDPFFNTQDFYEPGSERFEQAFDDITGRLPTDGGTRFFDKSALYHAHGEKQWQSVLPESSQNELSLTVGANGRRYTPNSRGSILLDTMGRKITNWEVGAYGGGTFTLNSRYRLSASLRADKNENFDLLFSPAASAVYTPNERTTFRLSFSSAIRNPTLADQYLFYNVGRAILIGNLGGFNDLVTIESLREAINAQNLDLLERFDVAPIRPERVRTLETGVRTTLFEKLYVDATYYYSFYNDFIGFNLGADASFDPTTNLPSRIQAYRVSANATDQVTTQGFSIGSNLYFANYFVLNGNYSFNRLNTASDDPIIPAFNTPEHKYNIGVSGRNVPLKLGAAVEDFGFNVTYKWIDGFLFEGSPQFTGFIESYGMLDAQVNVEIKPIHTIIKIGASNLLDNRVFQVYGGPRIGRLAYISATYNWQKR</sequence>
<evidence type="ECO:0000256" key="2">
    <source>
        <dbReference type="ARBA" id="ARBA00022448"/>
    </source>
</evidence>
<dbReference type="PANTHER" id="PTHR30069:SF29">
    <property type="entry name" value="HEMOGLOBIN AND HEMOGLOBIN-HAPTOGLOBIN-BINDING PROTEIN 1-RELATED"/>
    <property type="match status" value="1"/>
</dbReference>
<dbReference type="Pfam" id="PF07715">
    <property type="entry name" value="Plug"/>
    <property type="match status" value="1"/>
</dbReference>
<feature type="domain" description="TonB-dependent receptor plug" evidence="12">
    <location>
        <begin position="141"/>
        <end position="250"/>
    </location>
</feature>
<dbReference type="EMBL" id="PTJC01000006">
    <property type="protein sequence ID" value="PPK85305.1"/>
    <property type="molecule type" value="Genomic_DNA"/>
</dbReference>
<dbReference type="InterPro" id="IPR036942">
    <property type="entry name" value="Beta-barrel_TonB_sf"/>
</dbReference>
<evidence type="ECO:0000256" key="6">
    <source>
        <dbReference type="ARBA" id="ARBA00023077"/>
    </source>
</evidence>
<gene>
    <name evidence="13" type="ORF">CLV84_2199</name>
</gene>
<evidence type="ECO:0000259" key="12">
    <source>
        <dbReference type="Pfam" id="PF07715"/>
    </source>
</evidence>
<keyword evidence="4" id="KW-0812">Transmembrane</keyword>
<evidence type="ECO:0000256" key="4">
    <source>
        <dbReference type="ARBA" id="ARBA00022692"/>
    </source>
</evidence>
<accession>A0A2S6I2A6</accession>
<keyword evidence="7 10" id="KW-0472">Membrane</keyword>
<dbReference type="InterPro" id="IPR039426">
    <property type="entry name" value="TonB-dep_rcpt-like"/>
</dbReference>
<dbReference type="InterPro" id="IPR008969">
    <property type="entry name" value="CarboxyPept-like_regulatory"/>
</dbReference>
<keyword evidence="2" id="KW-0813">Transport</keyword>
<keyword evidence="3" id="KW-1134">Transmembrane beta strand</keyword>
<keyword evidence="6 10" id="KW-0798">TonB box</keyword>
<dbReference type="InterPro" id="IPR012910">
    <property type="entry name" value="Plug_dom"/>
</dbReference>
<dbReference type="Proteomes" id="UP000237662">
    <property type="component" value="Unassembled WGS sequence"/>
</dbReference>
<evidence type="ECO:0000259" key="11">
    <source>
        <dbReference type="Pfam" id="PF00593"/>
    </source>
</evidence>
<evidence type="ECO:0000256" key="8">
    <source>
        <dbReference type="ARBA" id="ARBA00023170"/>
    </source>
</evidence>
<evidence type="ECO:0000313" key="14">
    <source>
        <dbReference type="Proteomes" id="UP000237662"/>
    </source>
</evidence>
<dbReference type="GO" id="GO:0044718">
    <property type="term" value="P:siderophore transmembrane transport"/>
    <property type="evidence" value="ECO:0007669"/>
    <property type="project" value="TreeGrafter"/>
</dbReference>
<evidence type="ECO:0000313" key="13">
    <source>
        <dbReference type="EMBL" id="PPK85305.1"/>
    </source>
</evidence>
<keyword evidence="5" id="KW-0732">Signal</keyword>
<dbReference type="Pfam" id="PF00593">
    <property type="entry name" value="TonB_dep_Rec_b-barrel"/>
    <property type="match status" value="1"/>
</dbReference>
<dbReference type="Gene3D" id="2.40.170.20">
    <property type="entry name" value="TonB-dependent receptor, beta-barrel domain"/>
    <property type="match status" value="1"/>
</dbReference>
<feature type="domain" description="TonB-dependent receptor-like beta-barrel" evidence="11">
    <location>
        <begin position="463"/>
        <end position="929"/>
    </location>
</feature>
<comment type="caution">
    <text evidence="13">The sequence shown here is derived from an EMBL/GenBank/DDBJ whole genome shotgun (WGS) entry which is preliminary data.</text>
</comment>
<evidence type="ECO:0000256" key="5">
    <source>
        <dbReference type="ARBA" id="ARBA00022729"/>
    </source>
</evidence>
<name>A0A2S6I2A6_9BACT</name>
<keyword evidence="8 13" id="KW-0675">Receptor</keyword>
<dbReference type="GO" id="GO:0015344">
    <property type="term" value="F:siderophore uptake transmembrane transporter activity"/>
    <property type="evidence" value="ECO:0007669"/>
    <property type="project" value="TreeGrafter"/>
</dbReference>
<evidence type="ECO:0000256" key="10">
    <source>
        <dbReference type="RuleBase" id="RU003357"/>
    </source>
</evidence>
<dbReference type="InterPro" id="IPR000531">
    <property type="entry name" value="Beta-barrel_TonB"/>
</dbReference>
<dbReference type="SUPFAM" id="SSF56935">
    <property type="entry name" value="Porins"/>
    <property type="match status" value="1"/>
</dbReference>
<dbReference type="InterPro" id="IPR037066">
    <property type="entry name" value="Plug_dom_sf"/>
</dbReference>
<dbReference type="Pfam" id="PF13715">
    <property type="entry name" value="CarbopepD_reg_2"/>
    <property type="match status" value="1"/>
</dbReference>
<organism evidence="13 14">
    <name type="scientific">Neolewinella xylanilytica</name>
    <dbReference type="NCBI Taxonomy" id="1514080"/>
    <lineage>
        <taxon>Bacteria</taxon>
        <taxon>Pseudomonadati</taxon>
        <taxon>Bacteroidota</taxon>
        <taxon>Saprospiria</taxon>
        <taxon>Saprospirales</taxon>
        <taxon>Lewinellaceae</taxon>
        <taxon>Neolewinella</taxon>
    </lineage>
</organism>
<evidence type="ECO:0000256" key="9">
    <source>
        <dbReference type="ARBA" id="ARBA00023237"/>
    </source>
</evidence>
<dbReference type="GO" id="GO:0009279">
    <property type="term" value="C:cell outer membrane"/>
    <property type="evidence" value="ECO:0007669"/>
    <property type="project" value="UniProtKB-SubCell"/>
</dbReference>
<evidence type="ECO:0000256" key="1">
    <source>
        <dbReference type="ARBA" id="ARBA00004571"/>
    </source>
</evidence>
<evidence type="ECO:0000256" key="3">
    <source>
        <dbReference type="ARBA" id="ARBA00022452"/>
    </source>
</evidence>
<reference evidence="13 14" key="1">
    <citation type="submission" date="2018-02" db="EMBL/GenBank/DDBJ databases">
        <title>Genomic Encyclopedia of Archaeal and Bacterial Type Strains, Phase II (KMG-II): from individual species to whole genera.</title>
        <authorList>
            <person name="Goeker M."/>
        </authorList>
    </citation>
    <scope>NUCLEOTIDE SEQUENCE [LARGE SCALE GENOMIC DNA]</scope>
    <source>
        <strain evidence="13 14">DSM 29526</strain>
    </source>
</reference>
<comment type="subcellular location">
    <subcellularLocation>
        <location evidence="1">Cell outer membrane</location>
        <topology evidence="1">Multi-pass membrane protein</topology>
    </subcellularLocation>
</comment>
<dbReference type="PANTHER" id="PTHR30069">
    <property type="entry name" value="TONB-DEPENDENT OUTER MEMBRANE RECEPTOR"/>
    <property type="match status" value="1"/>
</dbReference>
<evidence type="ECO:0000256" key="7">
    <source>
        <dbReference type="ARBA" id="ARBA00023136"/>
    </source>
</evidence>
<keyword evidence="9" id="KW-0998">Cell outer membrane</keyword>
<keyword evidence="14" id="KW-1185">Reference proteome</keyword>
<dbReference type="SUPFAM" id="SSF49464">
    <property type="entry name" value="Carboxypeptidase regulatory domain-like"/>
    <property type="match status" value="1"/>
</dbReference>
<proteinExistence type="inferred from homology"/>
<dbReference type="Gene3D" id="2.170.130.10">
    <property type="entry name" value="TonB-dependent receptor, plug domain"/>
    <property type="match status" value="1"/>
</dbReference>